<dbReference type="PROSITE" id="PS51186">
    <property type="entry name" value="GNAT"/>
    <property type="match status" value="2"/>
</dbReference>
<protein>
    <submittedName>
        <fullName evidence="4">GNAT family N-acetyltransferase</fullName>
    </submittedName>
</protein>
<evidence type="ECO:0000313" key="4">
    <source>
        <dbReference type="EMBL" id="USQ82060.1"/>
    </source>
</evidence>
<feature type="domain" description="N-acetyltransferase" evidence="3">
    <location>
        <begin position="166"/>
        <end position="310"/>
    </location>
</feature>
<keyword evidence="1" id="KW-0808">Transferase</keyword>
<dbReference type="PANTHER" id="PTHR43420">
    <property type="entry name" value="ACETYLTRANSFERASE"/>
    <property type="match status" value="1"/>
</dbReference>
<organism evidence="4 5">
    <name type="scientific">Ornithinimicrobium faecis</name>
    <dbReference type="NCBI Taxonomy" id="2934158"/>
    <lineage>
        <taxon>Bacteria</taxon>
        <taxon>Bacillati</taxon>
        <taxon>Actinomycetota</taxon>
        <taxon>Actinomycetes</taxon>
        <taxon>Micrococcales</taxon>
        <taxon>Ornithinimicrobiaceae</taxon>
        <taxon>Ornithinimicrobium</taxon>
    </lineage>
</organism>
<name>A0ABY4YZA1_9MICO</name>
<dbReference type="CDD" id="cd04301">
    <property type="entry name" value="NAT_SF"/>
    <property type="match status" value="2"/>
</dbReference>
<evidence type="ECO:0000256" key="2">
    <source>
        <dbReference type="ARBA" id="ARBA00023315"/>
    </source>
</evidence>
<dbReference type="Pfam" id="PF00583">
    <property type="entry name" value="Acetyltransf_1"/>
    <property type="match status" value="2"/>
</dbReference>
<sequence length="310" mass="34206">MITWTQLRADDVPAWTDLTNLLARVDQTDEFYDADDLAEELTEHGFTPEQDSWALWEGEQLVGYGQARFRESHDGQAQLHLGGGIHPDFRRRGLGTALMDRMEARGVELARDRLPGAPAVWAVSGGVEGASVRPMLERRGYAVVRYWNEMKRFVTSEEVAVPDVGAVLVSPTEEHQEATRLAHNEAFRDHWGSGPKSAEAWADTWTARSNRMPISTLAVDDLGQVLAYVMVAQWVPEEAYITLVGTVPAARGRGLAHAALLRTVGLARGYDYVALDVDSASPTGATRLYEKAGFTLSKVTCSYHREVPIG</sequence>
<evidence type="ECO:0000256" key="1">
    <source>
        <dbReference type="ARBA" id="ARBA00022679"/>
    </source>
</evidence>
<dbReference type="Gene3D" id="3.40.630.30">
    <property type="match status" value="1"/>
</dbReference>
<keyword evidence="5" id="KW-1185">Reference proteome</keyword>
<accession>A0ABY4YZA1</accession>
<keyword evidence="2" id="KW-0012">Acyltransferase</keyword>
<dbReference type="Proteomes" id="UP001056455">
    <property type="component" value="Chromosome"/>
</dbReference>
<dbReference type="InterPro" id="IPR000182">
    <property type="entry name" value="GNAT_dom"/>
</dbReference>
<reference evidence="4" key="1">
    <citation type="submission" date="2022-06" db="EMBL/GenBank/DDBJ databases">
        <title>Ornithinimicrobium HY1793.</title>
        <authorList>
            <person name="Huang Y."/>
        </authorList>
    </citation>
    <scope>NUCLEOTIDE SEQUENCE</scope>
    <source>
        <strain evidence="4">HY1793</strain>
    </source>
</reference>
<gene>
    <name evidence="4" type="ORF">NF556_10600</name>
</gene>
<dbReference type="InterPro" id="IPR050680">
    <property type="entry name" value="YpeA/RimI_acetyltransf"/>
</dbReference>
<evidence type="ECO:0000313" key="5">
    <source>
        <dbReference type="Proteomes" id="UP001056455"/>
    </source>
</evidence>
<evidence type="ECO:0000259" key="3">
    <source>
        <dbReference type="PROSITE" id="PS51186"/>
    </source>
</evidence>
<dbReference type="RefSeq" id="WP_252595630.1">
    <property type="nucleotide sequence ID" value="NZ_CP099489.1"/>
</dbReference>
<dbReference type="EMBL" id="CP099489">
    <property type="protein sequence ID" value="USQ82060.1"/>
    <property type="molecule type" value="Genomic_DNA"/>
</dbReference>
<proteinExistence type="predicted"/>
<dbReference type="SUPFAM" id="SSF55729">
    <property type="entry name" value="Acyl-CoA N-acyltransferases (Nat)"/>
    <property type="match status" value="2"/>
</dbReference>
<dbReference type="InterPro" id="IPR016181">
    <property type="entry name" value="Acyl_CoA_acyltransferase"/>
</dbReference>
<feature type="domain" description="N-acetyltransferase" evidence="3">
    <location>
        <begin position="5"/>
        <end position="155"/>
    </location>
</feature>